<accession>A0AAV3X5G5</accession>
<keyword evidence="2" id="KW-1185">Reference proteome</keyword>
<dbReference type="AlphaFoldDB" id="A0AAV3X5G5"/>
<dbReference type="Proteomes" id="UP001050975">
    <property type="component" value="Unassembled WGS sequence"/>
</dbReference>
<protein>
    <submittedName>
        <fullName evidence="1">Uncharacterized protein</fullName>
    </submittedName>
</protein>
<proteinExistence type="predicted"/>
<organism evidence="1 2">
    <name type="scientific">Microseira wollei NIES-4236</name>
    <dbReference type="NCBI Taxonomy" id="2530354"/>
    <lineage>
        <taxon>Bacteria</taxon>
        <taxon>Bacillati</taxon>
        <taxon>Cyanobacteriota</taxon>
        <taxon>Cyanophyceae</taxon>
        <taxon>Oscillatoriophycideae</taxon>
        <taxon>Aerosakkonematales</taxon>
        <taxon>Aerosakkonemataceae</taxon>
        <taxon>Microseira</taxon>
    </lineage>
</organism>
<gene>
    <name evidence="1" type="ORF">MiSe_13190</name>
</gene>
<name>A0AAV3X5G5_9CYAN</name>
<evidence type="ECO:0000313" key="1">
    <source>
        <dbReference type="EMBL" id="GET36568.1"/>
    </source>
</evidence>
<reference evidence="1" key="1">
    <citation type="submission" date="2019-10" db="EMBL/GenBank/DDBJ databases">
        <title>Draft genome sequece of Microseira wollei NIES-4236.</title>
        <authorList>
            <person name="Yamaguchi H."/>
            <person name="Suzuki S."/>
            <person name="Kawachi M."/>
        </authorList>
    </citation>
    <scope>NUCLEOTIDE SEQUENCE</scope>
    <source>
        <strain evidence="1">NIES-4236</strain>
    </source>
</reference>
<sequence length="191" mass="21105">MNLDRFCIKFLARPETNIDETTFIDVFHEWIRLGKLQGTLIDVADYSHVPNGPGIMLITHEINYAMDRANGEFGLQAQRKLGEGETHQDRILDLARATATFGALLEGDNRVAGKLSLEGSKFYYMANDRLNAPNTEEAFAAIQPDLAAAAEKLYPGQQVSITRLENDPRDRLTAIVQVENSVDIASLVAAA</sequence>
<dbReference type="EMBL" id="BLAY01000014">
    <property type="protein sequence ID" value="GET36568.1"/>
    <property type="molecule type" value="Genomic_DNA"/>
</dbReference>
<evidence type="ECO:0000313" key="2">
    <source>
        <dbReference type="Proteomes" id="UP001050975"/>
    </source>
</evidence>
<comment type="caution">
    <text evidence="1">The sequence shown here is derived from an EMBL/GenBank/DDBJ whole genome shotgun (WGS) entry which is preliminary data.</text>
</comment>